<name>C4JVV5_UNCRE</name>
<dbReference type="InterPro" id="IPR042099">
    <property type="entry name" value="ANL_N_sf"/>
</dbReference>
<dbReference type="EMBL" id="CH476618">
    <property type="protein sequence ID" value="EEP81832.1"/>
    <property type="molecule type" value="Genomic_DNA"/>
</dbReference>
<dbReference type="InParanoid" id="C4JVV5"/>
<dbReference type="GO" id="GO:0031956">
    <property type="term" value="F:medium-chain fatty acid-CoA ligase activity"/>
    <property type="evidence" value="ECO:0007669"/>
    <property type="project" value="TreeGrafter"/>
</dbReference>
<dbReference type="InterPro" id="IPR009081">
    <property type="entry name" value="PP-bd_ACP"/>
</dbReference>
<dbReference type="KEGG" id="ure:UREG_06697"/>
<keyword evidence="1" id="KW-0596">Phosphopantetheine</keyword>
<dbReference type="SUPFAM" id="SSF51161">
    <property type="entry name" value="Trimeric LpxA-like enzymes"/>
    <property type="match status" value="3"/>
</dbReference>
<keyword evidence="2" id="KW-0597">Phosphoprotein</keyword>
<dbReference type="Gene3D" id="2.160.10.10">
    <property type="entry name" value="Hexapeptide repeat proteins"/>
    <property type="match status" value="2"/>
</dbReference>
<dbReference type="Pfam" id="PF00501">
    <property type="entry name" value="AMP-binding"/>
    <property type="match status" value="1"/>
</dbReference>
<proteinExistence type="predicted"/>
<feature type="transmembrane region" description="Helical" evidence="3">
    <location>
        <begin position="1430"/>
        <end position="1458"/>
    </location>
</feature>
<evidence type="ECO:0000313" key="6">
    <source>
        <dbReference type="Proteomes" id="UP000002058"/>
    </source>
</evidence>
<dbReference type="InterPro" id="IPR011004">
    <property type="entry name" value="Trimer_LpxA-like_sf"/>
</dbReference>
<dbReference type="InterPro" id="IPR000873">
    <property type="entry name" value="AMP-dep_synth/lig_dom"/>
</dbReference>
<dbReference type="STRING" id="336963.C4JVV5"/>
<evidence type="ECO:0000256" key="1">
    <source>
        <dbReference type="ARBA" id="ARBA00022450"/>
    </source>
</evidence>
<dbReference type="eggNOG" id="KOG1176">
    <property type="taxonomic scope" value="Eukaryota"/>
</dbReference>
<keyword evidence="3" id="KW-1133">Transmembrane helix</keyword>
<dbReference type="Gene3D" id="3.30.300.30">
    <property type="match status" value="1"/>
</dbReference>
<keyword evidence="3" id="KW-0472">Membrane</keyword>
<reference evidence="6" key="1">
    <citation type="journal article" date="2009" name="Genome Res.">
        <title>Comparative genomic analyses of the human fungal pathogens Coccidioides and their relatives.</title>
        <authorList>
            <person name="Sharpton T.J."/>
            <person name="Stajich J.E."/>
            <person name="Rounsley S.D."/>
            <person name="Gardner M.J."/>
            <person name="Wortman J.R."/>
            <person name="Jordar V.S."/>
            <person name="Maiti R."/>
            <person name="Kodira C.D."/>
            <person name="Neafsey D.E."/>
            <person name="Zeng Q."/>
            <person name="Hung C.-Y."/>
            <person name="McMahan C."/>
            <person name="Muszewska A."/>
            <person name="Grynberg M."/>
            <person name="Mandel M.A."/>
            <person name="Kellner E.M."/>
            <person name="Barker B.M."/>
            <person name="Galgiani J.N."/>
            <person name="Orbach M.J."/>
            <person name="Kirkland T.N."/>
            <person name="Cole G.T."/>
            <person name="Henn M.R."/>
            <person name="Birren B.W."/>
            <person name="Taylor J.W."/>
        </authorList>
    </citation>
    <scope>NUCLEOTIDE SEQUENCE [LARGE SCALE GENOMIC DNA]</scope>
    <source>
        <strain evidence="6">UAMH 1704</strain>
    </source>
</reference>
<feature type="transmembrane region" description="Helical" evidence="3">
    <location>
        <begin position="879"/>
        <end position="907"/>
    </location>
</feature>
<dbReference type="PROSITE" id="PS50075">
    <property type="entry name" value="CARRIER"/>
    <property type="match status" value="1"/>
</dbReference>
<dbReference type="GeneID" id="8444104"/>
<dbReference type="RefSeq" id="XP_002583730.1">
    <property type="nucleotide sequence ID" value="XM_002583684.1"/>
</dbReference>
<dbReference type="PANTHER" id="PTHR43201:SF10">
    <property type="entry name" value="CARRIER DOMAIN-CONTAINING PROTEIN"/>
    <property type="match status" value="1"/>
</dbReference>
<dbReference type="Gene3D" id="3.40.50.12780">
    <property type="entry name" value="N-terminal domain of ligase-like"/>
    <property type="match status" value="1"/>
</dbReference>
<keyword evidence="6" id="KW-1185">Reference proteome</keyword>
<evidence type="ECO:0000313" key="5">
    <source>
        <dbReference type="EMBL" id="EEP81832.1"/>
    </source>
</evidence>
<dbReference type="HOGENOM" id="CLU_003997_0_0_1"/>
<organism evidence="5 6">
    <name type="scientific">Uncinocarpus reesii (strain UAMH 1704)</name>
    <dbReference type="NCBI Taxonomy" id="336963"/>
    <lineage>
        <taxon>Eukaryota</taxon>
        <taxon>Fungi</taxon>
        <taxon>Dikarya</taxon>
        <taxon>Ascomycota</taxon>
        <taxon>Pezizomycotina</taxon>
        <taxon>Eurotiomycetes</taxon>
        <taxon>Eurotiomycetidae</taxon>
        <taxon>Onygenales</taxon>
        <taxon>Onygenaceae</taxon>
        <taxon>Uncinocarpus</taxon>
    </lineage>
</organism>
<dbReference type="InterPro" id="IPR036736">
    <property type="entry name" value="ACP-like_sf"/>
</dbReference>
<feature type="transmembrane region" description="Helical" evidence="3">
    <location>
        <begin position="1062"/>
        <end position="1086"/>
    </location>
</feature>
<dbReference type="SMART" id="SM00823">
    <property type="entry name" value="PKS_PP"/>
    <property type="match status" value="1"/>
</dbReference>
<dbReference type="GO" id="GO:0031177">
    <property type="term" value="F:phosphopantetheine binding"/>
    <property type="evidence" value="ECO:0007669"/>
    <property type="project" value="InterPro"/>
</dbReference>
<dbReference type="OMA" id="HTRWWLT"/>
<gene>
    <name evidence="5" type="ORF">UREG_06697</name>
</gene>
<dbReference type="Proteomes" id="UP000002058">
    <property type="component" value="Unassembled WGS sequence"/>
</dbReference>
<keyword evidence="3" id="KW-0812">Transmembrane</keyword>
<dbReference type="SUPFAM" id="SSF56801">
    <property type="entry name" value="Acetyl-CoA synthetase-like"/>
    <property type="match status" value="1"/>
</dbReference>
<dbReference type="OrthoDB" id="3633556at2759"/>
<sequence length="1629" mass="180239">MESRGPLKVLEHHFGSNLNDYLLHRFPPVFRTDLKGTTIFRLARCYQKAWLDAPEDARAGRPCDLTAELNDVLAAIKKSYPDVTGFFNQGAHTPAIVEPHSSKFISHDCVYNFVRTFHLPLPPVKQGKPVVVIALPTGPILALACLAVAAHYTAAPLASVVGSEQFVNEVLQLQATAILIRKEDVGKLNLDATWITENGISVMAVNEDENLTFRTSILNPEVSEESMEVVPNAADDIALVLFTSGTSGKKKVVPLTLHTILTGVAFVIESWGLSSDDCCLNMMPLNHVGGLIRNLFAPVMAGGSTICCSGFDANFFWDLVENQGPTWYYASPTMHAMILAESEYRAVPSSKCKIRLVCNAAGGLLPSLATNLRNTFQCTVLPSYGMTECMPIATPPLTYGLDRPGTSGKSVGPEIAIMNISGNAKVATRETGRICVRGFPVFPGYLRSGLDKSSLAEDGWFDTGDLGYLDEDAYLYITGRGKEVINRGGEIISPFEIEDAILKASQSSDSPIFSRILDVMVFSIPHDVLQEVVGVVLVTRPGKPRPDLRQLHQAIKHSLHQPKWPVGIVYMDALPKARGKILRIRMAERLGLWQFTDEMLASEAYVEADCPPLDTPISQNIPSRACVMDIGIVRSTVDRELKGDLTAYVCQHEKTGHPRVILFQHDAATSRDKQTVMQSLEAKLPTLLHGYLVPRNVEFMDGPIPRTPQGSVDQDSILATLDKATMPHNVPFVERKVREVFSLVLGCSPEELSKRSDFFEMGGDSMKAGRLFSILRKEFRVQFPSNILFANSTIGSICDIVEETLPAGEIDEHTDFEGYSLPGCDATYSSTNPLLLMIQLIPISLIYPMRLAFQWLMFIWILSVTVLRWPFYHLIAMRLIHLVVAILAARWASHLFSPIVAIAIKWLVIGRIKEGIYPMWGPYHTRWWFVHKVLLIGGKGAFNHFNWTRKLYFRLLGARIGKGTVIHKHAILSEYDLLDIGDNVTVDNCICRPFAVERNTSMLLQRIRIGCNSSIGLKTVIAPGTVLAPGTCIGPNSSSWETEDATEANRDLSSSKITQPHWLVRLLFVEPLVLLIHGISALPWLAGLVGMVIRRPKTSGDVFREIAYWFTTPIRFGYHYLARVLGVVVGPMVFFLLLLIVKRLIDLLCGPEKHRKRSQLKRAQFSLMERLIPNGDPKILSSLFGSHYELTSVVIRLLGGRVGSRVYWPGVGPTIQDFSLVSIGNDVVFGSRSHIVTSDGLGSEPIVIGDGAMIADRTIILPGTEVGRGAILGTGTLTRRNRSYPSDSVWVGSKEGEALCLTAGVQKPSMASQATLVESPYSASASVSDDTVIEEGSPPVKARMEEKASQEHDIGDKEISSTMTPYGRAFYEKRAPYYVLGTFGIFLYSTFITIFTSIYWNTASIVGVKIVTEFLKIPSPLFRPTWFRPFIIYAIMVMNIAIIMTLQAVLALAIIIAAKWIVIGRRHPGRYDWDQSSYCQRWQLFLSIERLRSECYAKNGIIKLISGTHFLVLYFRFLGAKIGKDCALFAGGQPSVLFTEPDLLTLGDRVAVDDASLVCHLNTRGRFSLHQMSVGDRSVLRTGSRLLAGAQMMDDACLLEHTLIMSGDIVEQAETYQGWPASPFKGKRV</sequence>
<feature type="transmembrane region" description="Helical" evidence="3">
    <location>
        <begin position="845"/>
        <end position="867"/>
    </location>
</feature>
<feature type="transmembrane region" description="Helical" evidence="3">
    <location>
        <begin position="1377"/>
        <end position="1400"/>
    </location>
</feature>
<dbReference type="PANTHER" id="PTHR43201">
    <property type="entry name" value="ACYL-COA SYNTHETASE"/>
    <property type="match status" value="1"/>
</dbReference>
<dbReference type="VEuPathDB" id="FungiDB:UREG_06697"/>
<evidence type="ECO:0000259" key="4">
    <source>
        <dbReference type="PROSITE" id="PS50075"/>
    </source>
</evidence>
<feature type="domain" description="Carrier" evidence="4">
    <location>
        <begin position="731"/>
        <end position="805"/>
    </location>
</feature>
<dbReference type="SUPFAM" id="SSF47336">
    <property type="entry name" value="ACP-like"/>
    <property type="match status" value="1"/>
</dbReference>
<dbReference type="Pfam" id="PF00550">
    <property type="entry name" value="PP-binding"/>
    <property type="match status" value="1"/>
</dbReference>
<protein>
    <recommendedName>
        <fullName evidence="4">Carrier domain-containing protein</fullName>
    </recommendedName>
</protein>
<feature type="transmembrane region" description="Helical" evidence="3">
    <location>
        <begin position="1120"/>
        <end position="1141"/>
    </location>
</feature>
<accession>C4JVV5</accession>
<dbReference type="InterPro" id="IPR020806">
    <property type="entry name" value="PKS_PP-bd"/>
</dbReference>
<evidence type="ECO:0000256" key="2">
    <source>
        <dbReference type="ARBA" id="ARBA00022553"/>
    </source>
</evidence>
<dbReference type="GO" id="GO:0006631">
    <property type="term" value="P:fatty acid metabolic process"/>
    <property type="evidence" value="ECO:0007669"/>
    <property type="project" value="TreeGrafter"/>
</dbReference>
<feature type="transmembrane region" description="Helical" evidence="3">
    <location>
        <begin position="927"/>
        <end position="945"/>
    </location>
</feature>
<dbReference type="InterPro" id="IPR045851">
    <property type="entry name" value="AMP-bd_C_sf"/>
</dbReference>
<dbReference type="Gene3D" id="1.10.1200.10">
    <property type="entry name" value="ACP-like"/>
    <property type="match status" value="1"/>
</dbReference>
<evidence type="ECO:0000256" key="3">
    <source>
        <dbReference type="SAM" id="Phobius"/>
    </source>
</evidence>